<accession>A0A5S6Q7X0</accession>
<organism evidence="1 2">
    <name type="scientific">Trichuris muris</name>
    <name type="common">Mouse whipworm</name>
    <dbReference type="NCBI Taxonomy" id="70415"/>
    <lineage>
        <taxon>Eukaryota</taxon>
        <taxon>Metazoa</taxon>
        <taxon>Ecdysozoa</taxon>
        <taxon>Nematoda</taxon>
        <taxon>Enoplea</taxon>
        <taxon>Dorylaimia</taxon>
        <taxon>Trichinellida</taxon>
        <taxon>Trichuridae</taxon>
        <taxon>Trichuris</taxon>
    </lineage>
</organism>
<evidence type="ECO:0000313" key="2">
    <source>
        <dbReference type="WBParaSite" id="TMUE_1000003283.1"/>
    </source>
</evidence>
<name>A0A5S6Q7X0_TRIMR</name>
<dbReference type="Proteomes" id="UP000046395">
    <property type="component" value="Unassembled WGS sequence"/>
</dbReference>
<protein>
    <submittedName>
        <fullName evidence="2">Uncharacterized protein</fullName>
    </submittedName>
</protein>
<sequence length="31" mass="3410">MLRSHYCELVTGFNSLMENHGLLKSATGDGQ</sequence>
<evidence type="ECO:0000313" key="1">
    <source>
        <dbReference type="Proteomes" id="UP000046395"/>
    </source>
</evidence>
<dbReference type="WBParaSite" id="TMUE_1000003283.1">
    <property type="protein sequence ID" value="TMUE_1000003283.1"/>
    <property type="gene ID" value="WBGene00292351"/>
</dbReference>
<proteinExistence type="predicted"/>
<reference evidence="2" key="1">
    <citation type="submission" date="2019-12" db="UniProtKB">
        <authorList>
            <consortium name="WormBaseParasite"/>
        </authorList>
    </citation>
    <scope>IDENTIFICATION</scope>
</reference>
<dbReference type="AlphaFoldDB" id="A0A5S6Q7X0"/>
<keyword evidence="1" id="KW-1185">Reference proteome</keyword>